<dbReference type="InterPro" id="IPR016155">
    <property type="entry name" value="Mopterin_synth/thiamin_S_b"/>
</dbReference>
<dbReference type="GeneID" id="10837061"/>
<dbReference type="HOGENOM" id="CLU_114601_4_3_2"/>
<sequence length="75" mass="8294">MRIRLMGAFAHLAGAGELEVRVKGRKKVGEILREVIPRFDEFRDKIIIVNGMVASEEAEVGDEDEVRVMPVLSGG</sequence>
<proteinExistence type="predicted"/>
<dbReference type="RefSeq" id="WP_013905232.1">
    <property type="nucleotide sequence ID" value="NC_015680.1"/>
</dbReference>
<name>F8AHH5_PYRYC</name>
<dbReference type="CDD" id="cd17040">
    <property type="entry name" value="Ubl_MoaD_like"/>
    <property type="match status" value="1"/>
</dbReference>
<gene>
    <name evidence="1" type="ordered locus">PYCH_04850</name>
</gene>
<protein>
    <submittedName>
        <fullName evidence="1">Putative molybdopterin converting factor, subunit 1</fullName>
    </submittedName>
</protein>
<dbReference type="STRING" id="529709.PYCH_04850"/>
<accession>F8AHH5</accession>
<dbReference type="Gene3D" id="3.10.20.30">
    <property type="match status" value="1"/>
</dbReference>
<dbReference type="AlphaFoldDB" id="F8AHH5"/>
<dbReference type="InterPro" id="IPR012675">
    <property type="entry name" value="Beta-grasp_dom_sf"/>
</dbReference>
<evidence type="ECO:0000313" key="1">
    <source>
        <dbReference type="EMBL" id="AEH24175.1"/>
    </source>
</evidence>
<dbReference type="Pfam" id="PF02597">
    <property type="entry name" value="ThiS"/>
    <property type="match status" value="1"/>
</dbReference>
<organism evidence="1 2">
    <name type="scientific">Pyrococcus yayanosii (strain CH1 / JCM 16557)</name>
    <dbReference type="NCBI Taxonomy" id="529709"/>
    <lineage>
        <taxon>Archaea</taxon>
        <taxon>Methanobacteriati</taxon>
        <taxon>Methanobacteriota</taxon>
        <taxon>Thermococci</taxon>
        <taxon>Thermococcales</taxon>
        <taxon>Thermococcaceae</taxon>
        <taxon>Pyrococcus</taxon>
    </lineage>
</organism>
<dbReference type="SUPFAM" id="SSF54285">
    <property type="entry name" value="MoaD/ThiS"/>
    <property type="match status" value="1"/>
</dbReference>
<dbReference type="InterPro" id="IPR003749">
    <property type="entry name" value="ThiS/MoaD-like"/>
</dbReference>
<dbReference type="Proteomes" id="UP000008386">
    <property type="component" value="Chromosome"/>
</dbReference>
<evidence type="ECO:0000313" key="2">
    <source>
        <dbReference type="Proteomes" id="UP000008386"/>
    </source>
</evidence>
<reference evidence="1 2" key="1">
    <citation type="journal article" date="2011" name="J. Bacteriol.">
        <title>Complete genome sequence of the obligate piezophilic hyperthermophilic archaeon Pyrococcus yayanosii CH1.</title>
        <authorList>
            <person name="Jun X."/>
            <person name="Lupeng L."/>
            <person name="Minjuan X."/>
            <person name="Oger P."/>
            <person name="Fengping W."/>
            <person name="Jebbar M."/>
            <person name="Xiang X."/>
        </authorList>
    </citation>
    <scope>NUCLEOTIDE SEQUENCE [LARGE SCALE GENOMIC DNA]</scope>
    <source>
        <strain evidence="2">CH1 / JCM 16557</strain>
    </source>
</reference>
<keyword evidence="2" id="KW-1185">Reference proteome</keyword>
<dbReference type="eggNOG" id="arCOG00538">
    <property type="taxonomic scope" value="Archaea"/>
</dbReference>
<dbReference type="KEGG" id="pya:PYCH_04850"/>
<dbReference type="EMBL" id="CP002779">
    <property type="protein sequence ID" value="AEH24175.1"/>
    <property type="molecule type" value="Genomic_DNA"/>
</dbReference>